<evidence type="ECO:0000313" key="11">
    <source>
        <dbReference type="EMBL" id="CAD7614497.1"/>
    </source>
</evidence>
<keyword evidence="3 10" id="KW-0217">Developmental protein</keyword>
<dbReference type="PANTHER" id="PTHR12027">
    <property type="entry name" value="WNT RELATED"/>
    <property type="match status" value="1"/>
</dbReference>
<evidence type="ECO:0000256" key="1">
    <source>
        <dbReference type="ARBA" id="ARBA00004498"/>
    </source>
</evidence>
<dbReference type="InterPro" id="IPR005817">
    <property type="entry name" value="Wnt"/>
</dbReference>
<organism evidence="11">
    <name type="scientific">Timema genevievae</name>
    <name type="common">Walking stick</name>
    <dbReference type="NCBI Taxonomy" id="629358"/>
    <lineage>
        <taxon>Eukaryota</taxon>
        <taxon>Metazoa</taxon>
        <taxon>Ecdysozoa</taxon>
        <taxon>Arthropoda</taxon>
        <taxon>Hexapoda</taxon>
        <taxon>Insecta</taxon>
        <taxon>Pterygota</taxon>
        <taxon>Neoptera</taxon>
        <taxon>Polyneoptera</taxon>
        <taxon>Phasmatodea</taxon>
        <taxon>Timematodea</taxon>
        <taxon>Timematoidea</taxon>
        <taxon>Timematidae</taxon>
        <taxon>Timema</taxon>
    </lineage>
</organism>
<evidence type="ECO:0000256" key="10">
    <source>
        <dbReference type="RuleBase" id="RU003500"/>
    </source>
</evidence>
<dbReference type="EMBL" id="OE850124">
    <property type="protein sequence ID" value="CAD7614497.1"/>
    <property type="molecule type" value="Genomic_DNA"/>
</dbReference>
<gene>
    <name evidence="11" type="ORF">TGEB3V08_LOCUS11421</name>
</gene>
<sequence>DYLKDKYDGATEVRVNRRGRLQIRDPRFNRPTANDLIYIDESPNYCVRNLSVGSLGTVHLVWVFTKYPPPFEIHTVLRSILDPELTTPVTKIL</sequence>
<protein>
    <recommendedName>
        <fullName evidence="10">Protein Wnt</fullName>
    </recommendedName>
</protein>
<keyword evidence="4" id="KW-0964">Secreted</keyword>
<dbReference type="PANTHER" id="PTHR12027:SF77">
    <property type="entry name" value="PROTEIN WNT-5"/>
    <property type="match status" value="1"/>
</dbReference>
<dbReference type="AlphaFoldDB" id="A0A7R9KAR3"/>
<dbReference type="GO" id="GO:0005125">
    <property type="term" value="F:cytokine activity"/>
    <property type="evidence" value="ECO:0007669"/>
    <property type="project" value="TreeGrafter"/>
</dbReference>
<reference evidence="11" key="1">
    <citation type="submission" date="2020-11" db="EMBL/GenBank/DDBJ databases">
        <authorList>
            <person name="Tran Van P."/>
        </authorList>
    </citation>
    <scope>NUCLEOTIDE SEQUENCE</scope>
</reference>
<accession>A0A7R9KAR3</accession>
<dbReference type="GO" id="GO:0030182">
    <property type="term" value="P:neuron differentiation"/>
    <property type="evidence" value="ECO:0007669"/>
    <property type="project" value="TreeGrafter"/>
</dbReference>
<dbReference type="Pfam" id="PF00110">
    <property type="entry name" value="wnt"/>
    <property type="match status" value="1"/>
</dbReference>
<dbReference type="GO" id="GO:0005109">
    <property type="term" value="F:frizzled binding"/>
    <property type="evidence" value="ECO:0007669"/>
    <property type="project" value="TreeGrafter"/>
</dbReference>
<keyword evidence="7" id="KW-1015">Disulfide bond</keyword>
<evidence type="ECO:0000256" key="7">
    <source>
        <dbReference type="ARBA" id="ARBA00023157"/>
    </source>
</evidence>
<feature type="non-terminal residue" evidence="11">
    <location>
        <position position="1"/>
    </location>
</feature>
<evidence type="ECO:0000256" key="8">
    <source>
        <dbReference type="ARBA" id="ARBA00023180"/>
    </source>
</evidence>
<comment type="similarity">
    <text evidence="2 10">Belongs to the Wnt family.</text>
</comment>
<evidence type="ECO:0000256" key="3">
    <source>
        <dbReference type="ARBA" id="ARBA00022473"/>
    </source>
</evidence>
<dbReference type="GO" id="GO:0060070">
    <property type="term" value="P:canonical Wnt signaling pathway"/>
    <property type="evidence" value="ECO:0007669"/>
    <property type="project" value="TreeGrafter"/>
</dbReference>
<comment type="function">
    <text evidence="10">Ligand for members of the frizzled family of seven transmembrane receptors.</text>
</comment>
<dbReference type="GO" id="GO:0045165">
    <property type="term" value="P:cell fate commitment"/>
    <property type="evidence" value="ECO:0007669"/>
    <property type="project" value="TreeGrafter"/>
</dbReference>
<keyword evidence="9" id="KW-0449">Lipoprotein</keyword>
<keyword evidence="5" id="KW-0272">Extracellular matrix</keyword>
<comment type="subcellular location">
    <subcellularLocation>
        <location evidence="1 10">Secreted</location>
        <location evidence="1 10">Extracellular space</location>
        <location evidence="1 10">Extracellular matrix</location>
    </subcellularLocation>
</comment>
<evidence type="ECO:0000256" key="2">
    <source>
        <dbReference type="ARBA" id="ARBA00005683"/>
    </source>
</evidence>
<dbReference type="GO" id="GO:0005615">
    <property type="term" value="C:extracellular space"/>
    <property type="evidence" value="ECO:0007669"/>
    <property type="project" value="TreeGrafter"/>
</dbReference>
<proteinExistence type="inferred from homology"/>
<keyword evidence="6 10" id="KW-0879">Wnt signaling pathway</keyword>
<feature type="non-terminal residue" evidence="11">
    <location>
        <position position="93"/>
    </location>
</feature>
<evidence type="ECO:0000256" key="9">
    <source>
        <dbReference type="ARBA" id="ARBA00023288"/>
    </source>
</evidence>
<evidence type="ECO:0000256" key="5">
    <source>
        <dbReference type="ARBA" id="ARBA00022530"/>
    </source>
</evidence>
<evidence type="ECO:0000256" key="6">
    <source>
        <dbReference type="ARBA" id="ARBA00022687"/>
    </source>
</evidence>
<keyword evidence="8" id="KW-0325">Glycoprotein</keyword>
<evidence type="ECO:0000256" key="4">
    <source>
        <dbReference type="ARBA" id="ARBA00022525"/>
    </source>
</evidence>
<name>A0A7R9KAR3_TIMGE</name>